<dbReference type="PANTHER" id="PTHR43823">
    <property type="entry name" value="SPORULATION PROTEIN YKVU"/>
    <property type="match status" value="1"/>
</dbReference>
<feature type="transmembrane region" description="Helical" evidence="10">
    <location>
        <begin position="320"/>
        <end position="342"/>
    </location>
</feature>
<evidence type="ECO:0000256" key="3">
    <source>
        <dbReference type="ARBA" id="ARBA00022106"/>
    </source>
</evidence>
<protein>
    <recommendedName>
        <fullName evidence="3">Multidrug export protein MepA</fullName>
    </recommendedName>
</protein>
<dbReference type="Proteomes" id="UP000806542">
    <property type="component" value="Unassembled WGS sequence"/>
</dbReference>
<evidence type="ECO:0000256" key="4">
    <source>
        <dbReference type="ARBA" id="ARBA00022448"/>
    </source>
</evidence>
<dbReference type="CDD" id="cd13143">
    <property type="entry name" value="MATE_MepA_like"/>
    <property type="match status" value="1"/>
</dbReference>
<evidence type="ECO:0000256" key="5">
    <source>
        <dbReference type="ARBA" id="ARBA00022475"/>
    </source>
</evidence>
<dbReference type="InterPro" id="IPR048279">
    <property type="entry name" value="MdtK-like"/>
</dbReference>
<keyword evidence="8 10" id="KW-0472">Membrane</keyword>
<dbReference type="PIRSF" id="PIRSF006603">
    <property type="entry name" value="DinF"/>
    <property type="match status" value="1"/>
</dbReference>
<dbReference type="EMBL" id="JADCKB010000036">
    <property type="protein sequence ID" value="MBE5041132.1"/>
    <property type="molecule type" value="Genomic_DNA"/>
</dbReference>
<evidence type="ECO:0000256" key="8">
    <source>
        <dbReference type="ARBA" id="ARBA00023136"/>
    </source>
</evidence>
<dbReference type="InterPro" id="IPR045070">
    <property type="entry name" value="MATE_MepA-like"/>
</dbReference>
<comment type="subcellular location">
    <subcellularLocation>
        <location evidence="1">Cell membrane</location>
        <topology evidence="1">Multi-pass membrane protein</topology>
    </subcellularLocation>
</comment>
<comment type="caution">
    <text evidence="11">The sequence shown here is derived from an EMBL/GenBank/DDBJ whole genome shotgun (WGS) entry which is preliminary data.</text>
</comment>
<keyword evidence="4" id="KW-0813">Transport</keyword>
<dbReference type="NCBIfam" id="TIGR00797">
    <property type="entry name" value="matE"/>
    <property type="match status" value="1"/>
</dbReference>
<organism evidence="11 12">
    <name type="scientific">Ructibacterium gallinarum</name>
    <dbReference type="NCBI Taxonomy" id="2779355"/>
    <lineage>
        <taxon>Bacteria</taxon>
        <taxon>Bacillati</taxon>
        <taxon>Bacillota</taxon>
        <taxon>Clostridia</taxon>
        <taxon>Eubacteriales</taxon>
        <taxon>Oscillospiraceae</taxon>
        <taxon>Ructibacterium</taxon>
    </lineage>
</organism>
<feature type="transmembrane region" description="Helical" evidence="10">
    <location>
        <begin position="362"/>
        <end position="382"/>
    </location>
</feature>
<feature type="transmembrane region" description="Helical" evidence="10">
    <location>
        <begin position="403"/>
        <end position="421"/>
    </location>
</feature>
<dbReference type="AlphaFoldDB" id="A0A9D5M7S7"/>
<name>A0A9D5M7S7_9FIRM</name>
<feature type="transmembrane region" description="Helical" evidence="10">
    <location>
        <begin position="201"/>
        <end position="221"/>
    </location>
</feature>
<evidence type="ECO:0000313" key="11">
    <source>
        <dbReference type="EMBL" id="MBE5041132.1"/>
    </source>
</evidence>
<reference evidence="11" key="1">
    <citation type="submission" date="2020-10" db="EMBL/GenBank/DDBJ databases">
        <title>ChiBAC.</title>
        <authorList>
            <person name="Zenner C."/>
            <person name="Hitch T.C.A."/>
            <person name="Clavel T."/>
        </authorList>
    </citation>
    <scope>NUCLEOTIDE SEQUENCE</scope>
    <source>
        <strain evidence="11">DSM 107454</strain>
    </source>
</reference>
<feature type="transmembrane region" description="Helical" evidence="10">
    <location>
        <begin position="427"/>
        <end position="445"/>
    </location>
</feature>
<dbReference type="PANTHER" id="PTHR43823:SF3">
    <property type="entry name" value="MULTIDRUG EXPORT PROTEIN MEPA"/>
    <property type="match status" value="1"/>
</dbReference>
<proteinExistence type="inferred from homology"/>
<sequence>MEDKEVQQKEKFDKMTKTPIPKLIGGLAAPCILSMLITSFYNMADTYFVSQIGTSATAAVGVVFSLMAIIQALGFTFGHGSGNYISRKLGMHDTEDAEVMAATGFFSAVLAGCVITVLGLLFLKPLVIELGATETIAPYAMDYAGFILWGAPFMMGSLVMNNQLRFQGSPTAGMIGMCSGGILNIALDPLFIFVFQMGIKGAAVATMLSQVVSFVILFLMCRRGGNIPIYLKNFKPSWKRYKEIIRGGVPSLARQGIASVATIILNRAAGVYGDAAIAAMSIVMRVTNFAGSALIGFGQGFQPVCGFNYGAQLYGRVRKAFWFCVKSSTGILVIIAVIGYIFAPNIIRMFRDDPQVIEIGAVVLRFQCVTFPTFAWTTMSNMMFQTMGKAFRATLLSLSRQGLFFIPAVWILSAVMGLRGLEISQSVADLGSLAIAVPMSLHVLFQFKKEEEAKRLASQTVENKKI</sequence>
<dbReference type="RefSeq" id="WP_226393666.1">
    <property type="nucleotide sequence ID" value="NZ_JADCKB010000036.1"/>
</dbReference>
<evidence type="ECO:0000313" key="12">
    <source>
        <dbReference type="Proteomes" id="UP000806542"/>
    </source>
</evidence>
<keyword evidence="9" id="KW-0046">Antibiotic resistance</keyword>
<keyword evidence="5" id="KW-1003">Cell membrane</keyword>
<feature type="transmembrane region" description="Helical" evidence="10">
    <location>
        <begin position="56"/>
        <end position="78"/>
    </location>
</feature>
<evidence type="ECO:0000256" key="1">
    <source>
        <dbReference type="ARBA" id="ARBA00004651"/>
    </source>
</evidence>
<keyword evidence="12" id="KW-1185">Reference proteome</keyword>
<dbReference type="GO" id="GO:0046677">
    <property type="term" value="P:response to antibiotic"/>
    <property type="evidence" value="ECO:0007669"/>
    <property type="project" value="UniProtKB-KW"/>
</dbReference>
<accession>A0A9D5M7S7</accession>
<feature type="transmembrane region" description="Helical" evidence="10">
    <location>
        <begin position="99"/>
        <end position="123"/>
    </location>
</feature>
<keyword evidence="6 10" id="KW-0812">Transmembrane</keyword>
<evidence type="ECO:0000256" key="7">
    <source>
        <dbReference type="ARBA" id="ARBA00022989"/>
    </source>
</evidence>
<dbReference type="GO" id="GO:0042910">
    <property type="term" value="F:xenobiotic transmembrane transporter activity"/>
    <property type="evidence" value="ECO:0007669"/>
    <property type="project" value="InterPro"/>
</dbReference>
<comment type="similarity">
    <text evidence="2">Belongs to the multi antimicrobial extrusion (MATE) (TC 2.A.66.1) family. MepA subfamily.</text>
</comment>
<dbReference type="InterPro" id="IPR002528">
    <property type="entry name" value="MATE_fam"/>
</dbReference>
<feature type="transmembrane region" description="Helical" evidence="10">
    <location>
        <begin position="143"/>
        <end position="160"/>
    </location>
</feature>
<dbReference type="GO" id="GO:0015297">
    <property type="term" value="F:antiporter activity"/>
    <property type="evidence" value="ECO:0007669"/>
    <property type="project" value="InterPro"/>
</dbReference>
<evidence type="ECO:0000256" key="6">
    <source>
        <dbReference type="ARBA" id="ARBA00022692"/>
    </source>
</evidence>
<feature type="transmembrane region" description="Helical" evidence="10">
    <location>
        <begin position="20"/>
        <end position="44"/>
    </location>
</feature>
<evidence type="ECO:0000256" key="10">
    <source>
        <dbReference type="SAM" id="Phobius"/>
    </source>
</evidence>
<evidence type="ECO:0000256" key="9">
    <source>
        <dbReference type="ARBA" id="ARBA00023251"/>
    </source>
</evidence>
<keyword evidence="7 10" id="KW-1133">Transmembrane helix</keyword>
<dbReference type="Pfam" id="PF01554">
    <property type="entry name" value="MatE"/>
    <property type="match status" value="2"/>
</dbReference>
<evidence type="ECO:0000256" key="2">
    <source>
        <dbReference type="ARBA" id="ARBA00008417"/>
    </source>
</evidence>
<feature type="transmembrane region" description="Helical" evidence="10">
    <location>
        <begin position="172"/>
        <end position="195"/>
    </location>
</feature>
<gene>
    <name evidence="11" type="ORF">INF28_11765</name>
</gene>
<dbReference type="InterPro" id="IPR051327">
    <property type="entry name" value="MATE_MepA_subfamily"/>
</dbReference>
<dbReference type="GO" id="GO:0005886">
    <property type="term" value="C:plasma membrane"/>
    <property type="evidence" value="ECO:0007669"/>
    <property type="project" value="UniProtKB-SubCell"/>
</dbReference>